<keyword evidence="3" id="KW-1185">Reference proteome</keyword>
<gene>
    <name evidence="2" type="ORF">G3O08_17575</name>
</gene>
<evidence type="ECO:0000313" key="3">
    <source>
        <dbReference type="Proteomes" id="UP000486602"/>
    </source>
</evidence>
<dbReference type="AlphaFoldDB" id="A0A7K3WUH6"/>
<evidence type="ECO:0000256" key="1">
    <source>
        <dbReference type="SAM" id="Phobius"/>
    </source>
</evidence>
<reference evidence="2 3" key="1">
    <citation type="submission" date="2020-02" db="EMBL/GenBank/DDBJ databases">
        <title>Out from the shadows clarifying the taxonomy of the family Cryomorphaceae and related taxa by utilizing the GTDB taxonomic framework.</title>
        <authorList>
            <person name="Bowman J.P."/>
        </authorList>
    </citation>
    <scope>NUCLEOTIDE SEQUENCE [LARGE SCALE GENOMIC DNA]</scope>
    <source>
        <strain evidence="2 3">QSSC 1-22</strain>
    </source>
</reference>
<protein>
    <submittedName>
        <fullName evidence="2">Uncharacterized protein</fullName>
    </submittedName>
</protein>
<name>A0A7K3WUH6_9FLAO</name>
<organism evidence="2 3">
    <name type="scientific">Cryomorpha ignava</name>
    <dbReference type="NCBI Taxonomy" id="101383"/>
    <lineage>
        <taxon>Bacteria</taxon>
        <taxon>Pseudomonadati</taxon>
        <taxon>Bacteroidota</taxon>
        <taxon>Flavobacteriia</taxon>
        <taxon>Flavobacteriales</taxon>
        <taxon>Cryomorphaceae</taxon>
        <taxon>Cryomorpha</taxon>
    </lineage>
</organism>
<keyword evidence="1" id="KW-0812">Transmembrane</keyword>
<keyword evidence="1" id="KW-1133">Transmembrane helix</keyword>
<accession>A0A7K3WUH6</accession>
<dbReference type="EMBL" id="JAAGVY010000047">
    <property type="protein sequence ID" value="NEN25310.1"/>
    <property type="molecule type" value="Genomic_DNA"/>
</dbReference>
<dbReference type="RefSeq" id="WP_163286768.1">
    <property type="nucleotide sequence ID" value="NZ_JAAGVY010000047.1"/>
</dbReference>
<proteinExistence type="predicted"/>
<dbReference type="Proteomes" id="UP000486602">
    <property type="component" value="Unassembled WGS sequence"/>
</dbReference>
<sequence length="111" mass="12637">MKTKDRRCQPPRRYIDKSFDFVNTKFSLAVLCCLTTFFVFGQTVSFPTDTVIDTSVPFSEKMDDVFGNLDLSDVTTNLLLDRAWPFAKPADCNDKIYATNLTCTTFLIIVN</sequence>
<feature type="transmembrane region" description="Helical" evidence="1">
    <location>
        <begin position="21"/>
        <end position="40"/>
    </location>
</feature>
<evidence type="ECO:0000313" key="2">
    <source>
        <dbReference type="EMBL" id="NEN25310.1"/>
    </source>
</evidence>
<keyword evidence="1" id="KW-0472">Membrane</keyword>
<comment type="caution">
    <text evidence="2">The sequence shown here is derived from an EMBL/GenBank/DDBJ whole genome shotgun (WGS) entry which is preliminary data.</text>
</comment>